<dbReference type="OrthoDB" id="191139at2759"/>
<evidence type="ECO:0000256" key="1">
    <source>
        <dbReference type="ARBA" id="ARBA00006484"/>
    </source>
</evidence>
<dbReference type="OMA" id="PLVPWAR"/>
<dbReference type="Gramene" id="PNW75881">
    <property type="protein sequence ID" value="PNW75881"/>
    <property type="gene ID" value="CHLRE_12g556750v5"/>
</dbReference>
<organism evidence="4 5">
    <name type="scientific">Chlamydomonas reinhardtii</name>
    <name type="common">Chlamydomonas smithii</name>
    <dbReference type="NCBI Taxonomy" id="3055"/>
    <lineage>
        <taxon>Eukaryota</taxon>
        <taxon>Viridiplantae</taxon>
        <taxon>Chlorophyta</taxon>
        <taxon>core chlorophytes</taxon>
        <taxon>Chlorophyceae</taxon>
        <taxon>CS clade</taxon>
        <taxon>Chlamydomonadales</taxon>
        <taxon>Chlamydomonadaceae</taxon>
        <taxon>Chlamydomonas</taxon>
    </lineage>
</organism>
<sequence>MAVTTVNRAKLASKRTTAEQAIAGIDVKGKVAVVTGGSSGIGVETCRTLALHGAKVYLGARSAEAGQAVIDSIRRDAGEAGSGLQLQLLVLDLSELASVRRAAEQVLAAEAAGEAAAGVQLLILNAGVMACPLMHTQDGLELQTGVNHVAHFYLTQLLLPAIKPGADGAPARVVSVASSAHQFAQGMPMDDLNWEKRSVAGKYGPWQSYGQSKACNVLFGRELARRMSAEGRPVLAFSLHPGIIMTALQRHQSGLVKAAIRWMTAPWQKTTAQGAATSIYAATAPELTSAQSGSYLTDCAISPSSKLTSDMAVAAGLWEATEALLARALKGELKHLVEANKEVKAEVKAEVKVVKEEAKEGKEVVVEEEAKEVTEAVDAEAKELKAAVKAAAVKEEAKEGKAEAKEAMVKEEAKEAKAEVKEETKEAGEEVGDKAKGNEVAKEGAVKGEKEAAVDGANGEVKEAVGVAAAAAN</sequence>
<dbReference type="PRINTS" id="PR00081">
    <property type="entry name" value="GDHRDH"/>
</dbReference>
<dbReference type="InterPro" id="IPR002347">
    <property type="entry name" value="SDR_fam"/>
</dbReference>
<dbReference type="Pfam" id="PF00106">
    <property type="entry name" value="adh_short"/>
    <property type="match status" value="1"/>
</dbReference>
<reference evidence="4 5" key="1">
    <citation type="journal article" date="2007" name="Science">
        <title>The Chlamydomonas genome reveals the evolution of key animal and plant functions.</title>
        <authorList>
            <person name="Merchant S.S."/>
            <person name="Prochnik S.E."/>
            <person name="Vallon O."/>
            <person name="Harris E.H."/>
            <person name="Karpowicz S.J."/>
            <person name="Witman G.B."/>
            <person name="Terry A."/>
            <person name="Salamov A."/>
            <person name="Fritz-Laylin L.K."/>
            <person name="Marechal-Drouard L."/>
            <person name="Marshall W.F."/>
            <person name="Qu L.H."/>
            <person name="Nelson D.R."/>
            <person name="Sanderfoot A.A."/>
            <person name="Spalding M.H."/>
            <person name="Kapitonov V.V."/>
            <person name="Ren Q."/>
            <person name="Ferris P."/>
            <person name="Lindquist E."/>
            <person name="Shapiro H."/>
            <person name="Lucas S.M."/>
            <person name="Grimwood J."/>
            <person name="Schmutz J."/>
            <person name="Cardol P."/>
            <person name="Cerutti H."/>
            <person name="Chanfreau G."/>
            <person name="Chen C.L."/>
            <person name="Cognat V."/>
            <person name="Croft M.T."/>
            <person name="Dent R."/>
            <person name="Dutcher S."/>
            <person name="Fernandez E."/>
            <person name="Fukuzawa H."/>
            <person name="Gonzalez-Ballester D."/>
            <person name="Gonzalez-Halphen D."/>
            <person name="Hallmann A."/>
            <person name="Hanikenne M."/>
            <person name="Hippler M."/>
            <person name="Inwood W."/>
            <person name="Jabbari K."/>
            <person name="Kalanon M."/>
            <person name="Kuras R."/>
            <person name="Lefebvre P.A."/>
            <person name="Lemaire S.D."/>
            <person name="Lobanov A.V."/>
            <person name="Lohr M."/>
            <person name="Manuell A."/>
            <person name="Meier I."/>
            <person name="Mets L."/>
            <person name="Mittag M."/>
            <person name="Mittelmeier T."/>
            <person name="Moroney J.V."/>
            <person name="Moseley J."/>
            <person name="Napoli C."/>
            <person name="Nedelcu A.M."/>
            <person name="Niyogi K."/>
            <person name="Novoselov S.V."/>
            <person name="Paulsen I.T."/>
            <person name="Pazour G."/>
            <person name="Purton S."/>
            <person name="Ral J.P."/>
            <person name="Riano-Pachon D.M."/>
            <person name="Riekhof W."/>
            <person name="Rymarquis L."/>
            <person name="Schroda M."/>
            <person name="Stern D."/>
            <person name="Umen J."/>
            <person name="Willows R."/>
            <person name="Wilson N."/>
            <person name="Zimmer S.L."/>
            <person name="Allmer J."/>
            <person name="Balk J."/>
            <person name="Bisova K."/>
            <person name="Chen C.J."/>
            <person name="Elias M."/>
            <person name="Gendler K."/>
            <person name="Hauser C."/>
            <person name="Lamb M.R."/>
            <person name="Ledford H."/>
            <person name="Long J.C."/>
            <person name="Minagawa J."/>
            <person name="Page M.D."/>
            <person name="Pan J."/>
            <person name="Pootakham W."/>
            <person name="Roje S."/>
            <person name="Rose A."/>
            <person name="Stahlberg E."/>
            <person name="Terauchi A.M."/>
            <person name="Yang P."/>
            <person name="Ball S."/>
            <person name="Bowler C."/>
            <person name="Dieckmann C.L."/>
            <person name="Gladyshev V.N."/>
            <person name="Green P."/>
            <person name="Jorgensen R."/>
            <person name="Mayfield S."/>
            <person name="Mueller-Roeber B."/>
            <person name="Rajamani S."/>
            <person name="Sayre R.T."/>
            <person name="Brokstein P."/>
            <person name="Dubchak I."/>
            <person name="Goodstein D."/>
            <person name="Hornick L."/>
            <person name="Huang Y.W."/>
            <person name="Jhaveri J."/>
            <person name="Luo Y."/>
            <person name="Martinez D."/>
            <person name="Ngau W.C."/>
            <person name="Otillar B."/>
            <person name="Poliakov A."/>
            <person name="Porter A."/>
            <person name="Szajkowski L."/>
            <person name="Werner G."/>
            <person name="Zhou K."/>
            <person name="Grigoriev I.V."/>
            <person name="Rokhsar D.S."/>
            <person name="Grossman A.R."/>
        </authorList>
    </citation>
    <scope>NUCLEOTIDE SEQUENCE [LARGE SCALE GENOMIC DNA]</scope>
    <source>
        <strain evidence="5">CC-503</strain>
    </source>
</reference>
<evidence type="ECO:0000256" key="2">
    <source>
        <dbReference type="ARBA" id="ARBA00023002"/>
    </source>
</evidence>
<dbReference type="GO" id="GO:0016491">
    <property type="term" value="F:oxidoreductase activity"/>
    <property type="evidence" value="ECO:0007669"/>
    <property type="project" value="UniProtKB-KW"/>
</dbReference>
<dbReference type="InterPro" id="IPR036291">
    <property type="entry name" value="NAD(P)-bd_dom_sf"/>
</dbReference>
<dbReference type="RefSeq" id="XP_042918902.1">
    <property type="nucleotide sequence ID" value="XM_043069098.1"/>
</dbReference>
<dbReference type="PANTHER" id="PTHR24320">
    <property type="entry name" value="RETINOL DEHYDROGENASE"/>
    <property type="match status" value="1"/>
</dbReference>
<dbReference type="ExpressionAtlas" id="A0A2K3D5S5">
    <property type="expression patterns" value="baseline and differential"/>
</dbReference>
<dbReference type="SUPFAM" id="SSF51735">
    <property type="entry name" value="NAD(P)-binding Rossmann-fold domains"/>
    <property type="match status" value="1"/>
</dbReference>
<dbReference type="FunCoup" id="A0A2K3D5S5">
    <property type="interactions" value="1414"/>
</dbReference>
<dbReference type="InParanoid" id="A0A2K3D5S5"/>
<dbReference type="GeneID" id="5719759"/>
<name>A0A2K3D5S5_CHLRE</name>
<keyword evidence="2" id="KW-0560">Oxidoreductase</keyword>
<dbReference type="AlphaFoldDB" id="A0A2K3D5S5"/>
<protein>
    <submittedName>
        <fullName evidence="4">Uncharacterized protein</fullName>
    </submittedName>
</protein>
<feature type="region of interest" description="Disordered" evidence="3">
    <location>
        <begin position="415"/>
        <end position="452"/>
    </location>
</feature>
<comment type="similarity">
    <text evidence="1">Belongs to the short-chain dehydrogenases/reductases (SDR) family.</text>
</comment>
<gene>
    <name evidence="4" type="ORF">CHLRE_12g556750v5</name>
</gene>
<keyword evidence="5" id="KW-1185">Reference proteome</keyword>
<dbReference type="PaxDb" id="3055-EDP03117"/>
<dbReference type="Gene3D" id="3.40.50.720">
    <property type="entry name" value="NAD(P)-binding Rossmann-like Domain"/>
    <property type="match status" value="1"/>
</dbReference>
<evidence type="ECO:0000313" key="5">
    <source>
        <dbReference type="Proteomes" id="UP000006906"/>
    </source>
</evidence>
<evidence type="ECO:0000313" key="4">
    <source>
        <dbReference type="EMBL" id="PNW75881.1"/>
    </source>
</evidence>
<accession>A0A2K3D5S5</accession>
<dbReference type="PANTHER" id="PTHR24320:SF148">
    <property type="entry name" value="NAD(P)-BINDING ROSSMANN-FOLD SUPERFAMILY PROTEIN"/>
    <property type="match status" value="1"/>
</dbReference>
<dbReference type="STRING" id="3055.A0A2K3D5S5"/>
<dbReference type="KEGG" id="cre:CHLRE_12g556750v5"/>
<proteinExistence type="inferred from homology"/>
<dbReference type="Proteomes" id="UP000006906">
    <property type="component" value="Chromosome 12"/>
</dbReference>
<dbReference type="EMBL" id="CM008973">
    <property type="protein sequence ID" value="PNW75881.1"/>
    <property type="molecule type" value="Genomic_DNA"/>
</dbReference>
<evidence type="ECO:0000256" key="3">
    <source>
        <dbReference type="SAM" id="MobiDB-lite"/>
    </source>
</evidence>